<evidence type="ECO:0000313" key="7">
    <source>
        <dbReference type="EMBL" id="PQJ85151.1"/>
    </source>
</evidence>
<dbReference type="GO" id="GO:0046677">
    <property type="term" value="P:response to antibiotic"/>
    <property type="evidence" value="ECO:0007669"/>
    <property type="project" value="TreeGrafter"/>
</dbReference>
<comment type="subcellular location">
    <subcellularLocation>
        <location evidence="1">Cell inner membrane</location>
        <topology evidence="1">Lipid-anchor</topology>
    </subcellularLocation>
</comment>
<gene>
    <name evidence="7" type="ORF">BTO22_16955</name>
</gene>
<reference evidence="7 8" key="1">
    <citation type="submission" date="2016-12" db="EMBL/GenBank/DDBJ databases">
        <title>Diversity of luminous bacteria.</title>
        <authorList>
            <person name="Yoshizawa S."/>
            <person name="Kogure K."/>
        </authorList>
    </citation>
    <scope>NUCLEOTIDE SEQUENCE [LARGE SCALE GENOMIC DNA]</scope>
    <source>
        <strain evidence="7 8">ATCC 33715</strain>
    </source>
</reference>
<evidence type="ECO:0000256" key="2">
    <source>
        <dbReference type="ARBA" id="ARBA00009477"/>
    </source>
</evidence>
<dbReference type="GO" id="GO:0005886">
    <property type="term" value="C:plasma membrane"/>
    <property type="evidence" value="ECO:0007669"/>
    <property type="project" value="TreeGrafter"/>
</dbReference>
<feature type="domain" description="Multidrug resistance protein MdtA-like beta-barrel" evidence="5">
    <location>
        <begin position="206"/>
        <end position="291"/>
    </location>
</feature>
<feature type="domain" description="Multidrug resistance protein MdtA-like alpha-helical hairpin" evidence="3">
    <location>
        <begin position="99"/>
        <end position="168"/>
    </location>
</feature>
<dbReference type="NCBIfam" id="TIGR01730">
    <property type="entry name" value="RND_mfp"/>
    <property type="match status" value="1"/>
</dbReference>
<dbReference type="GO" id="GO:0030313">
    <property type="term" value="C:cell envelope"/>
    <property type="evidence" value="ECO:0007669"/>
    <property type="project" value="UniProtKB-SubCell"/>
</dbReference>
<dbReference type="Gene3D" id="2.40.420.20">
    <property type="match status" value="1"/>
</dbReference>
<dbReference type="SUPFAM" id="SSF111369">
    <property type="entry name" value="HlyD-like secretion proteins"/>
    <property type="match status" value="1"/>
</dbReference>
<dbReference type="InterPro" id="IPR058624">
    <property type="entry name" value="MdtA-like_HH"/>
</dbReference>
<evidence type="ECO:0000259" key="4">
    <source>
        <dbReference type="Pfam" id="PF25917"/>
    </source>
</evidence>
<proteinExistence type="inferred from homology"/>
<dbReference type="AlphaFoldDB" id="A0A2S7X4H5"/>
<dbReference type="InterPro" id="IPR006143">
    <property type="entry name" value="RND_pump_MFP"/>
</dbReference>
<evidence type="ECO:0000259" key="6">
    <source>
        <dbReference type="Pfam" id="PF25967"/>
    </source>
</evidence>
<dbReference type="PANTHER" id="PTHR30158:SF3">
    <property type="entry name" value="MULTIDRUG EFFLUX PUMP SUBUNIT ACRA-RELATED"/>
    <property type="match status" value="1"/>
</dbReference>
<dbReference type="Gene3D" id="1.10.287.470">
    <property type="entry name" value="Helix hairpin bin"/>
    <property type="match status" value="1"/>
</dbReference>
<dbReference type="Pfam" id="PF25944">
    <property type="entry name" value="Beta-barrel_RND"/>
    <property type="match status" value="1"/>
</dbReference>
<comment type="similarity">
    <text evidence="2">Belongs to the membrane fusion protein (MFP) (TC 8.A.1) family.</text>
</comment>
<dbReference type="Gene3D" id="2.40.30.170">
    <property type="match status" value="1"/>
</dbReference>
<sequence>MLMHKILLLTVSLFLISGCNDNPTQQKQPPTLHVDTLTLQYKNTRLSSELPGRISAIKEAEVRPQVSGIITERLFKEGKEVKQGDVLYQIDPATYQANVNSAEATLNRTLADQNVAKKTLNRVAELAKKKLSSQQDFDDAQAAYEQATAEVAVSQSALDYSNILLSYTQVTAPISGRIGISQVSEGALVTAEQSNYLTTIQQINDVYVDMSQSSLSLLKLKREFPRNKDHEQERKIPVDIKMEDGTGYPVQGYLEASDISVDESTGSMTLRAIVSNPNNELLPGIFVRATIYSPSEKDYIVIPQSTVVRSQTGEPFVYIANDKNIVEKRAISLGNEMENNWIVLDGLKEGEHVIINNLQKIKEGAPVVIDNATPPVDGSSDDQSAASE</sequence>
<feature type="domain" description="Multidrug resistance protein MdtA-like barrel-sandwich hybrid" evidence="4">
    <location>
        <begin position="59"/>
        <end position="201"/>
    </location>
</feature>
<dbReference type="Pfam" id="PF25917">
    <property type="entry name" value="BSH_RND"/>
    <property type="match status" value="1"/>
</dbReference>
<dbReference type="Proteomes" id="UP000239263">
    <property type="component" value="Unassembled WGS sequence"/>
</dbReference>
<protein>
    <submittedName>
        <fullName evidence="7">Efflux transporter periplasmic adaptor subunit</fullName>
    </submittedName>
</protein>
<dbReference type="PANTHER" id="PTHR30158">
    <property type="entry name" value="ACRA/E-RELATED COMPONENT OF DRUG EFFLUX TRANSPORTER"/>
    <property type="match status" value="1"/>
</dbReference>
<dbReference type="GO" id="GO:0022857">
    <property type="term" value="F:transmembrane transporter activity"/>
    <property type="evidence" value="ECO:0007669"/>
    <property type="project" value="InterPro"/>
</dbReference>
<dbReference type="EMBL" id="MSCO01000002">
    <property type="protein sequence ID" value="PQJ85151.1"/>
    <property type="molecule type" value="Genomic_DNA"/>
</dbReference>
<dbReference type="Pfam" id="PF25967">
    <property type="entry name" value="RND-MFP_C"/>
    <property type="match status" value="1"/>
</dbReference>
<evidence type="ECO:0000313" key="8">
    <source>
        <dbReference type="Proteomes" id="UP000239263"/>
    </source>
</evidence>
<name>A0A2S7X4H5_9GAMM</name>
<dbReference type="InterPro" id="IPR058626">
    <property type="entry name" value="MdtA-like_b-barrel"/>
</dbReference>
<dbReference type="InterPro" id="IPR058625">
    <property type="entry name" value="MdtA-like_BSH"/>
</dbReference>
<comment type="caution">
    <text evidence="7">The sequence shown here is derived from an EMBL/GenBank/DDBJ whole genome shotgun (WGS) entry which is preliminary data.</text>
</comment>
<feature type="domain" description="Multidrug resistance protein MdtA-like C-terminal permuted SH3" evidence="6">
    <location>
        <begin position="300"/>
        <end position="360"/>
    </location>
</feature>
<accession>A0A2S7X4H5</accession>
<organism evidence="7 8">
    <name type="scientific">Aliivibrio sifiae</name>
    <dbReference type="NCBI Taxonomy" id="566293"/>
    <lineage>
        <taxon>Bacteria</taxon>
        <taxon>Pseudomonadati</taxon>
        <taxon>Pseudomonadota</taxon>
        <taxon>Gammaproteobacteria</taxon>
        <taxon>Vibrionales</taxon>
        <taxon>Vibrionaceae</taxon>
        <taxon>Aliivibrio</taxon>
    </lineage>
</organism>
<dbReference type="Gene3D" id="2.40.50.100">
    <property type="match status" value="1"/>
</dbReference>
<evidence type="ECO:0000259" key="5">
    <source>
        <dbReference type="Pfam" id="PF25944"/>
    </source>
</evidence>
<evidence type="ECO:0000259" key="3">
    <source>
        <dbReference type="Pfam" id="PF25876"/>
    </source>
</evidence>
<dbReference type="InterPro" id="IPR058627">
    <property type="entry name" value="MdtA-like_C"/>
</dbReference>
<dbReference type="Pfam" id="PF25876">
    <property type="entry name" value="HH_MFP_RND"/>
    <property type="match status" value="1"/>
</dbReference>
<evidence type="ECO:0000256" key="1">
    <source>
        <dbReference type="ARBA" id="ARBA00004519"/>
    </source>
</evidence>
<dbReference type="PROSITE" id="PS51257">
    <property type="entry name" value="PROKAR_LIPOPROTEIN"/>
    <property type="match status" value="1"/>
</dbReference>